<evidence type="ECO:0000259" key="8">
    <source>
        <dbReference type="Pfam" id="PF11967"/>
    </source>
</evidence>
<dbReference type="InterPro" id="IPR003717">
    <property type="entry name" value="RecO"/>
</dbReference>
<evidence type="ECO:0000256" key="3">
    <source>
        <dbReference type="ARBA" id="ARBA00022763"/>
    </source>
</evidence>
<keyword evidence="4 7" id="KW-0233">DNA recombination</keyword>
<keyword evidence="10" id="KW-1185">Reference proteome</keyword>
<name>A0A927E9N4_9HYPH</name>
<keyword evidence="5 7" id="KW-0234">DNA repair</keyword>
<dbReference type="InterPro" id="IPR042242">
    <property type="entry name" value="RecO_C"/>
</dbReference>
<evidence type="ECO:0000256" key="5">
    <source>
        <dbReference type="ARBA" id="ARBA00023204"/>
    </source>
</evidence>
<comment type="function">
    <text evidence="7">Involved in DNA repair and RecF pathway recombination.</text>
</comment>
<dbReference type="InterPro" id="IPR037278">
    <property type="entry name" value="ARFGAP/RecO"/>
</dbReference>
<dbReference type="Gene3D" id="1.20.1440.120">
    <property type="entry name" value="Recombination protein O, C-terminal domain"/>
    <property type="match status" value="1"/>
</dbReference>
<evidence type="ECO:0000256" key="6">
    <source>
        <dbReference type="ARBA" id="ARBA00033409"/>
    </source>
</evidence>
<dbReference type="GO" id="GO:0006310">
    <property type="term" value="P:DNA recombination"/>
    <property type="evidence" value="ECO:0007669"/>
    <property type="project" value="UniProtKB-UniRule"/>
</dbReference>
<dbReference type="PANTHER" id="PTHR33991">
    <property type="entry name" value="DNA REPAIR PROTEIN RECO"/>
    <property type="match status" value="1"/>
</dbReference>
<dbReference type="InterPro" id="IPR012340">
    <property type="entry name" value="NA-bd_OB-fold"/>
</dbReference>
<evidence type="ECO:0000256" key="7">
    <source>
        <dbReference type="HAMAP-Rule" id="MF_00201"/>
    </source>
</evidence>
<reference evidence="9" key="1">
    <citation type="submission" date="2020-09" db="EMBL/GenBank/DDBJ databases">
        <title>Bosea spartocytisi sp. nov. a root nodule endophyte of Spartocytisus supranubius in the high mountain ecosystem fo the Teide National Park (Canary Islands, Spain).</title>
        <authorList>
            <person name="Pulido-Suarez L."/>
            <person name="Peix A."/>
            <person name="Igual J.M."/>
            <person name="Socas-Perez N."/>
            <person name="Velazquez E."/>
            <person name="Flores-Felix J.D."/>
            <person name="Leon-Barrios M."/>
        </authorList>
    </citation>
    <scope>NUCLEOTIDE SEQUENCE</scope>
    <source>
        <strain evidence="9">SSUT16</strain>
    </source>
</reference>
<comment type="similarity">
    <text evidence="1 7">Belongs to the RecO family.</text>
</comment>
<evidence type="ECO:0000313" key="9">
    <source>
        <dbReference type="EMBL" id="MBD3844789.1"/>
    </source>
</evidence>
<dbReference type="AlphaFoldDB" id="A0A927E9N4"/>
<comment type="caution">
    <text evidence="9">The sequence shown here is derived from an EMBL/GenBank/DDBJ whole genome shotgun (WGS) entry which is preliminary data.</text>
</comment>
<evidence type="ECO:0000256" key="1">
    <source>
        <dbReference type="ARBA" id="ARBA00007452"/>
    </source>
</evidence>
<accession>A0A927E9N4</accession>
<dbReference type="SUPFAM" id="SSF50249">
    <property type="entry name" value="Nucleic acid-binding proteins"/>
    <property type="match status" value="1"/>
</dbReference>
<gene>
    <name evidence="7 9" type="primary">recO</name>
    <name evidence="9" type="ORF">IED13_03695</name>
</gene>
<dbReference type="NCBIfam" id="TIGR00613">
    <property type="entry name" value="reco"/>
    <property type="match status" value="1"/>
</dbReference>
<dbReference type="SUPFAM" id="SSF57863">
    <property type="entry name" value="ArfGap/RecO-like zinc finger"/>
    <property type="match status" value="1"/>
</dbReference>
<evidence type="ECO:0000256" key="4">
    <source>
        <dbReference type="ARBA" id="ARBA00023172"/>
    </source>
</evidence>
<organism evidence="9 10">
    <name type="scientific">Bosea spartocytisi</name>
    <dbReference type="NCBI Taxonomy" id="2773451"/>
    <lineage>
        <taxon>Bacteria</taxon>
        <taxon>Pseudomonadati</taxon>
        <taxon>Pseudomonadota</taxon>
        <taxon>Alphaproteobacteria</taxon>
        <taxon>Hyphomicrobiales</taxon>
        <taxon>Boseaceae</taxon>
        <taxon>Bosea</taxon>
    </lineage>
</organism>
<protein>
    <recommendedName>
        <fullName evidence="2 7">DNA repair protein RecO</fullName>
    </recommendedName>
    <alternativeName>
        <fullName evidence="6 7">Recombination protein O</fullName>
    </alternativeName>
</protein>
<dbReference type="RefSeq" id="WP_112761853.1">
    <property type="nucleotide sequence ID" value="NZ_JACXWY010000002.1"/>
</dbReference>
<dbReference type="PANTHER" id="PTHR33991:SF1">
    <property type="entry name" value="DNA REPAIR PROTEIN RECO"/>
    <property type="match status" value="1"/>
</dbReference>
<proteinExistence type="inferred from homology"/>
<sequence length="248" mass="27030">MEWVDEGTVIGLRGHGESAVILEVMTRFHGRHLGLVRGGRSQKTQPLLQPGNRVALTWRARLDEHLGEYKVELLTSHAARLMAAPVALYGLATIAGLLRLLPERDPHPGLYEGLAVLVEHLDEPQLAPPLVVRFELAMLSELGFGLDLARCAVTGTPDDLSHVSPKSGKAVSRPAAQPYLDRLLKLPAFLVEGQGGRQPSAADILSGFSLTGFFLRRHLFEPRGLQEPPERARLVELATRLAANSSTD</sequence>
<dbReference type="GO" id="GO:0006302">
    <property type="term" value="P:double-strand break repair"/>
    <property type="evidence" value="ECO:0007669"/>
    <property type="project" value="TreeGrafter"/>
</dbReference>
<dbReference type="InterPro" id="IPR022572">
    <property type="entry name" value="DNA_rep/recomb_RecO_N"/>
</dbReference>
<dbReference type="Pfam" id="PF11967">
    <property type="entry name" value="RecO_N"/>
    <property type="match status" value="1"/>
</dbReference>
<dbReference type="EMBL" id="JACXWY010000002">
    <property type="protein sequence ID" value="MBD3844789.1"/>
    <property type="molecule type" value="Genomic_DNA"/>
</dbReference>
<keyword evidence="3 7" id="KW-0227">DNA damage</keyword>
<dbReference type="GO" id="GO:0043590">
    <property type="term" value="C:bacterial nucleoid"/>
    <property type="evidence" value="ECO:0007669"/>
    <property type="project" value="TreeGrafter"/>
</dbReference>
<evidence type="ECO:0000313" key="10">
    <source>
        <dbReference type="Proteomes" id="UP000619295"/>
    </source>
</evidence>
<evidence type="ECO:0000256" key="2">
    <source>
        <dbReference type="ARBA" id="ARBA00021310"/>
    </source>
</evidence>
<dbReference type="Gene3D" id="2.40.50.140">
    <property type="entry name" value="Nucleic acid-binding proteins"/>
    <property type="match status" value="1"/>
</dbReference>
<dbReference type="HAMAP" id="MF_00201">
    <property type="entry name" value="RecO"/>
    <property type="match status" value="1"/>
</dbReference>
<feature type="domain" description="DNA replication/recombination mediator RecO N-terminal" evidence="8">
    <location>
        <begin position="1"/>
        <end position="74"/>
    </location>
</feature>
<dbReference type="Proteomes" id="UP000619295">
    <property type="component" value="Unassembled WGS sequence"/>
</dbReference>
<dbReference type="Pfam" id="PF02565">
    <property type="entry name" value="RecO_C"/>
    <property type="match status" value="1"/>
</dbReference>